<dbReference type="InterPro" id="IPR051912">
    <property type="entry name" value="Alkylbase_DNA_Glycosylase/TA"/>
</dbReference>
<evidence type="ECO:0000256" key="4">
    <source>
        <dbReference type="ARBA" id="ARBA00023204"/>
    </source>
</evidence>
<name>A0A3G9FWP8_9CAUL</name>
<protein>
    <recommendedName>
        <fullName evidence="2">DNA-3-methyladenine glycosylase II</fullName>
        <ecNumber evidence="2">3.2.2.21</ecNumber>
    </recommendedName>
</protein>
<dbReference type="Pfam" id="PF00730">
    <property type="entry name" value="HhH-GPD"/>
    <property type="match status" value="1"/>
</dbReference>
<dbReference type="InterPro" id="IPR011257">
    <property type="entry name" value="DNA_glycosylase"/>
</dbReference>
<keyword evidence="6" id="KW-0326">Glycosidase</keyword>
<keyword evidence="4" id="KW-0234">DNA repair</keyword>
<keyword evidence="6" id="KW-0378">Hydrolase</keyword>
<evidence type="ECO:0000256" key="3">
    <source>
        <dbReference type="ARBA" id="ARBA00022763"/>
    </source>
</evidence>
<dbReference type="CDD" id="cd00056">
    <property type="entry name" value="ENDO3c"/>
    <property type="match status" value="1"/>
</dbReference>
<evidence type="ECO:0000313" key="7">
    <source>
        <dbReference type="Proteomes" id="UP000278756"/>
    </source>
</evidence>
<dbReference type="GO" id="GO:0006285">
    <property type="term" value="P:base-excision repair, AP site formation"/>
    <property type="evidence" value="ECO:0007669"/>
    <property type="project" value="TreeGrafter"/>
</dbReference>
<dbReference type="InterPro" id="IPR003265">
    <property type="entry name" value="HhH-GPD_domain"/>
</dbReference>
<dbReference type="GO" id="GO:0005737">
    <property type="term" value="C:cytoplasm"/>
    <property type="evidence" value="ECO:0007669"/>
    <property type="project" value="TreeGrafter"/>
</dbReference>
<proteinExistence type="predicted"/>
<keyword evidence="3" id="KW-0227">DNA damage</keyword>
<dbReference type="EC" id="3.2.2.21" evidence="2"/>
<dbReference type="GO" id="GO:0006307">
    <property type="term" value="P:DNA alkylation repair"/>
    <property type="evidence" value="ECO:0007669"/>
    <property type="project" value="TreeGrafter"/>
</dbReference>
<dbReference type="PANTHER" id="PTHR43003:SF5">
    <property type="entry name" value="DNA-3-METHYLADENINE GLYCOSYLASE"/>
    <property type="match status" value="1"/>
</dbReference>
<dbReference type="GO" id="GO:0032131">
    <property type="term" value="F:alkylated DNA binding"/>
    <property type="evidence" value="ECO:0007669"/>
    <property type="project" value="TreeGrafter"/>
</dbReference>
<reference evidence="7" key="1">
    <citation type="journal article" date="2017" name="Biotechnol. Biofuels">
        <title>Evaluation of environmental bacterial communities as a factor affecting the growth of duckweed Lemna minor.</title>
        <authorList>
            <person name="Ishizawa H."/>
            <person name="Kuroda M."/>
            <person name="Morikawa M."/>
            <person name="Ike M."/>
        </authorList>
    </citation>
    <scope>NUCLEOTIDE SEQUENCE [LARGE SCALE GENOMIC DNA]</scope>
    <source>
        <strain evidence="7">M6</strain>
    </source>
</reference>
<dbReference type="SMART" id="SM00478">
    <property type="entry name" value="ENDO3c"/>
    <property type="match status" value="1"/>
</dbReference>
<dbReference type="Proteomes" id="UP000278756">
    <property type="component" value="Chromosome 1"/>
</dbReference>
<dbReference type="AlphaFoldDB" id="A0A3G9FWP8"/>
<feature type="domain" description="HhH-GPD" evidence="5">
    <location>
        <begin position="51"/>
        <end position="205"/>
    </location>
</feature>
<dbReference type="OrthoDB" id="9811249at2"/>
<evidence type="ECO:0000259" key="5">
    <source>
        <dbReference type="SMART" id="SM00478"/>
    </source>
</evidence>
<dbReference type="GO" id="GO:0008725">
    <property type="term" value="F:DNA-3-methyladenine glycosylase activity"/>
    <property type="evidence" value="ECO:0007669"/>
    <property type="project" value="TreeGrafter"/>
</dbReference>
<reference evidence="7" key="2">
    <citation type="journal article" date="2017" name="Plant Physiol. Biochem.">
        <title>Differential oxidative and antioxidative response of duckweed Lemna minor toward plant growth promoting/inhibiting bacteria.</title>
        <authorList>
            <person name="Ishizawa H."/>
            <person name="Kuroda M."/>
            <person name="Morikawa M."/>
            <person name="Ike M."/>
        </authorList>
    </citation>
    <scope>NUCLEOTIDE SEQUENCE [LARGE SCALE GENOMIC DNA]</scope>
    <source>
        <strain evidence="7">M6</strain>
    </source>
</reference>
<evidence type="ECO:0000256" key="1">
    <source>
        <dbReference type="ARBA" id="ARBA00000086"/>
    </source>
</evidence>
<dbReference type="Gene3D" id="1.10.340.30">
    <property type="entry name" value="Hypothetical protein, domain 2"/>
    <property type="match status" value="1"/>
</dbReference>
<dbReference type="EMBL" id="AP018827">
    <property type="protein sequence ID" value="BBF79480.1"/>
    <property type="molecule type" value="Genomic_DNA"/>
</dbReference>
<dbReference type="GO" id="GO:0032993">
    <property type="term" value="C:protein-DNA complex"/>
    <property type="evidence" value="ECO:0007669"/>
    <property type="project" value="TreeGrafter"/>
</dbReference>
<comment type="catalytic activity">
    <reaction evidence="1">
        <text>Hydrolysis of alkylated DNA, releasing 3-methyladenine, 3-methylguanine, 7-methylguanine and 7-methyladenine.</text>
        <dbReference type="EC" id="3.2.2.21"/>
    </reaction>
</comment>
<dbReference type="PANTHER" id="PTHR43003">
    <property type="entry name" value="DNA-3-METHYLADENINE GLYCOSYLASE"/>
    <property type="match status" value="1"/>
</dbReference>
<dbReference type="RefSeq" id="WP_126419482.1">
    <property type="nucleotide sequence ID" value="NZ_AP018827.1"/>
</dbReference>
<dbReference type="GO" id="GO:0043916">
    <property type="term" value="F:DNA-7-methylguanine glycosylase activity"/>
    <property type="evidence" value="ECO:0007669"/>
    <property type="project" value="TreeGrafter"/>
</dbReference>
<evidence type="ECO:0000313" key="6">
    <source>
        <dbReference type="EMBL" id="BBF79480.1"/>
    </source>
</evidence>
<gene>
    <name evidence="6" type="ORF">EM6_0046</name>
</gene>
<accession>A0A3G9FWP8</accession>
<sequence length="214" mass="23629">MIPGDLVPLERAHMTALAEADPALAPLFAAVGDLNFRHRADGFEGLLRLIVEQQLSVRAADAIWQKLRGGLSEMSPAHLLSQSDEALRGHGLSRPKVRYARILAEAVHARALDFATVRSLEAEAAIDHLTALKGIGRWTAEVYLMFCEGRLDIFPTGDIALREAVGWLDGLDSRPDEAYCRARALRWAPYRSVVSHALWGWYGAVKRGELGRKP</sequence>
<organism evidence="6 7">
    <name type="scientific">Asticcacaulis excentricus</name>
    <dbReference type="NCBI Taxonomy" id="78587"/>
    <lineage>
        <taxon>Bacteria</taxon>
        <taxon>Pseudomonadati</taxon>
        <taxon>Pseudomonadota</taxon>
        <taxon>Alphaproteobacteria</taxon>
        <taxon>Caulobacterales</taxon>
        <taxon>Caulobacteraceae</taxon>
        <taxon>Asticcacaulis</taxon>
    </lineage>
</organism>
<dbReference type="Gene3D" id="1.10.1670.40">
    <property type="match status" value="1"/>
</dbReference>
<evidence type="ECO:0000256" key="2">
    <source>
        <dbReference type="ARBA" id="ARBA00012000"/>
    </source>
</evidence>
<dbReference type="SUPFAM" id="SSF48150">
    <property type="entry name" value="DNA-glycosylase"/>
    <property type="match status" value="1"/>
</dbReference>